<comment type="pathway">
    <text evidence="1">Lipid metabolism.</text>
</comment>
<accession>A0A0R2EFA9</accession>
<dbReference type="EC" id="1.3.1.9" evidence="8"/>
<dbReference type="GO" id="GO:0006633">
    <property type="term" value="P:fatty acid biosynthetic process"/>
    <property type="evidence" value="ECO:0007669"/>
    <property type="project" value="UniProtKB-KW"/>
</dbReference>
<comment type="catalytic activity">
    <reaction evidence="8">
        <text>a 2,3-saturated acyl-[ACP] + NAD(+) = a (2E)-enoyl-[ACP] + NADH + H(+)</text>
        <dbReference type="Rhea" id="RHEA:10240"/>
        <dbReference type="Rhea" id="RHEA-COMP:9925"/>
        <dbReference type="Rhea" id="RHEA-COMP:9926"/>
        <dbReference type="ChEBI" id="CHEBI:15378"/>
        <dbReference type="ChEBI" id="CHEBI:57540"/>
        <dbReference type="ChEBI" id="CHEBI:57945"/>
        <dbReference type="ChEBI" id="CHEBI:78784"/>
        <dbReference type="ChEBI" id="CHEBI:78785"/>
        <dbReference type="EC" id="1.3.1.9"/>
    </reaction>
</comment>
<evidence type="ECO:0000313" key="12">
    <source>
        <dbReference type="EMBL" id="KRN11578.1"/>
    </source>
</evidence>
<dbReference type="SUPFAM" id="SSF51735">
    <property type="entry name" value="NAD(P)-binding Rossmann-fold domains"/>
    <property type="match status" value="1"/>
</dbReference>
<feature type="binding site" evidence="11">
    <location>
        <position position="98"/>
    </location>
    <ligand>
        <name>NAD(+)</name>
        <dbReference type="ChEBI" id="CHEBI:57540"/>
    </ligand>
</feature>
<evidence type="ECO:0000256" key="2">
    <source>
        <dbReference type="ARBA" id="ARBA00009233"/>
    </source>
</evidence>
<evidence type="ECO:0000256" key="11">
    <source>
        <dbReference type="PIRSR" id="PIRSR000094-3"/>
    </source>
</evidence>
<feature type="active site" description="Proton acceptor" evidence="9">
    <location>
        <position position="161"/>
    </location>
</feature>
<dbReference type="GO" id="GO:0004318">
    <property type="term" value="F:enoyl-[acyl-carrier-protein] reductase (NADH) activity"/>
    <property type="evidence" value="ECO:0007669"/>
    <property type="project" value="UniProtKB-EC"/>
</dbReference>
<dbReference type="PANTHER" id="PTHR43159:SF2">
    <property type="entry name" value="ENOYL-[ACYL-CARRIER-PROTEIN] REDUCTASE [NADH], CHLOROPLASTIC"/>
    <property type="match status" value="1"/>
</dbReference>
<dbReference type="InterPro" id="IPR002347">
    <property type="entry name" value="SDR_fam"/>
</dbReference>
<evidence type="ECO:0000256" key="9">
    <source>
        <dbReference type="PIRSR" id="PIRSR000094-1"/>
    </source>
</evidence>
<keyword evidence="6" id="KW-0443">Lipid metabolism</keyword>
<dbReference type="PRINTS" id="PR00081">
    <property type="entry name" value="GDHRDH"/>
</dbReference>
<proteinExistence type="inferred from homology"/>
<dbReference type="InterPro" id="IPR036291">
    <property type="entry name" value="NAD(P)-bd_dom_sf"/>
</dbReference>
<reference evidence="12 13" key="1">
    <citation type="journal article" date="2015" name="Genome Announc.">
        <title>Expanding the biotechnology potential of lactobacilli through comparative genomics of 213 strains and associated genera.</title>
        <authorList>
            <person name="Sun Z."/>
            <person name="Harris H.M."/>
            <person name="McCann A."/>
            <person name="Guo C."/>
            <person name="Argimon S."/>
            <person name="Zhang W."/>
            <person name="Yang X."/>
            <person name="Jeffery I.B."/>
            <person name="Cooney J.C."/>
            <person name="Kagawa T.F."/>
            <person name="Liu W."/>
            <person name="Song Y."/>
            <person name="Salvetti E."/>
            <person name="Wrobel A."/>
            <person name="Rasinkangas P."/>
            <person name="Parkhill J."/>
            <person name="Rea M.C."/>
            <person name="O'Sullivan O."/>
            <person name="Ritari J."/>
            <person name="Douillard F.P."/>
            <person name="Paul Ross R."/>
            <person name="Yang R."/>
            <person name="Briner A.E."/>
            <person name="Felis G.E."/>
            <person name="de Vos W.M."/>
            <person name="Barrangou R."/>
            <person name="Klaenhammer T.R."/>
            <person name="Caufield P.W."/>
            <person name="Cui Y."/>
            <person name="Zhang H."/>
            <person name="O'Toole P.W."/>
        </authorList>
    </citation>
    <scope>NUCLEOTIDE SEQUENCE [LARGE SCALE GENOMIC DNA]</scope>
    <source>
        <strain evidence="12 13">DSM 20444</strain>
    </source>
</reference>
<feature type="binding site" evidence="10">
    <location>
        <position position="101"/>
    </location>
    <ligand>
        <name>substrate</name>
    </ligand>
</feature>
<sequence>MVSGGIKLEKLLSGKKILIMGVANKRSIAWGCAQAMLDNGAELIFTYQNARLKKSILRLVPDEERLVECDVSSDDSIKSAFAAIKEKFGKIDGIVHAIAYANKDELAGDIMNSSREGYALAQDISAFSLIAVAKYGIEILNDPASIVTLTYFGSERAIPNYNVMGVAKAALEANVRYLARDMAKYGVRVNAISAGAIKTLAVTGVKDHGDLLRISEERTVDGKSVTTNEVGGAAAFLVSDLSTGVVGDIIYVDKGVHLI</sequence>
<organism evidence="12 13">
    <name type="scientific">Liquorilactobacillus mali KCTC 3596 = DSM 20444</name>
    <dbReference type="NCBI Taxonomy" id="1046596"/>
    <lineage>
        <taxon>Bacteria</taxon>
        <taxon>Bacillati</taxon>
        <taxon>Bacillota</taxon>
        <taxon>Bacilli</taxon>
        <taxon>Lactobacillales</taxon>
        <taxon>Lactobacillaceae</taxon>
        <taxon>Liquorilactobacillus</taxon>
    </lineage>
</organism>
<dbReference type="AlphaFoldDB" id="A0A0R2EFA9"/>
<evidence type="ECO:0000256" key="8">
    <source>
        <dbReference type="PIRNR" id="PIRNR000094"/>
    </source>
</evidence>
<dbReference type="Gene3D" id="1.10.8.400">
    <property type="entry name" value="Enoyl acyl carrier protein reductase"/>
    <property type="match status" value="1"/>
</dbReference>
<feature type="binding site" evidence="11">
    <location>
        <position position="168"/>
    </location>
    <ligand>
        <name>NAD(+)</name>
        <dbReference type="ChEBI" id="CHEBI:57540"/>
    </ligand>
</feature>
<comment type="similarity">
    <text evidence="2 8">Belongs to the short-chain dehydrogenases/reductases (SDR) family. FabI subfamily.</text>
</comment>
<evidence type="ECO:0000256" key="6">
    <source>
        <dbReference type="ARBA" id="ARBA00023098"/>
    </source>
</evidence>
<evidence type="ECO:0000256" key="5">
    <source>
        <dbReference type="ARBA" id="ARBA00023002"/>
    </source>
</evidence>
<dbReference type="Gene3D" id="3.40.50.720">
    <property type="entry name" value="NAD(P)-binding Rossmann-like Domain"/>
    <property type="match status" value="1"/>
</dbReference>
<keyword evidence="7 8" id="KW-0275">Fatty acid biosynthesis</keyword>
<dbReference type="PIRSF" id="PIRSF000094">
    <property type="entry name" value="Enoyl-ACP_rdct"/>
    <property type="match status" value="1"/>
</dbReference>
<dbReference type="Proteomes" id="UP000050898">
    <property type="component" value="Unassembled WGS sequence"/>
</dbReference>
<dbReference type="PATRIC" id="fig|1046596.6.peg.111"/>
<comment type="caution">
    <text evidence="12">The sequence shown here is derived from an EMBL/GenBank/DDBJ whole genome shotgun (WGS) entry which is preliminary data.</text>
</comment>
<keyword evidence="3 8" id="KW-0444">Lipid biosynthesis</keyword>
<dbReference type="CDD" id="cd05372">
    <property type="entry name" value="ENR_SDR"/>
    <property type="match status" value="1"/>
</dbReference>
<protein>
    <recommendedName>
        <fullName evidence="8">Enoyl-[acyl-carrier-protein] reductase [NADH]</fullName>
        <ecNumber evidence="8">1.3.1.9</ecNumber>
    </recommendedName>
</protein>
<name>A0A0R2EFA9_9LACO</name>
<keyword evidence="13" id="KW-1185">Reference proteome</keyword>
<feature type="binding site" evidence="11">
    <location>
        <position position="48"/>
    </location>
    <ligand>
        <name>NAD(+)</name>
        <dbReference type="ChEBI" id="CHEBI:57540"/>
    </ligand>
</feature>
<evidence type="ECO:0000256" key="7">
    <source>
        <dbReference type="ARBA" id="ARBA00023160"/>
    </source>
</evidence>
<feature type="binding site" evidence="11">
    <location>
        <begin position="197"/>
        <end position="201"/>
    </location>
    <ligand>
        <name>NAD(+)</name>
        <dbReference type="ChEBI" id="CHEBI:57540"/>
    </ligand>
</feature>
<dbReference type="Pfam" id="PF13561">
    <property type="entry name" value="adh_short_C2"/>
    <property type="match status" value="1"/>
</dbReference>
<evidence type="ECO:0000256" key="10">
    <source>
        <dbReference type="PIRSR" id="PIRSR000094-2"/>
    </source>
</evidence>
<evidence type="ECO:0000256" key="1">
    <source>
        <dbReference type="ARBA" id="ARBA00005189"/>
    </source>
</evidence>
<feature type="active site" description="Proton acceptor" evidence="9">
    <location>
        <position position="151"/>
    </location>
</feature>
<evidence type="ECO:0000256" key="3">
    <source>
        <dbReference type="ARBA" id="ARBA00022516"/>
    </source>
</evidence>
<feature type="binding site" evidence="11">
    <location>
        <position position="21"/>
    </location>
    <ligand>
        <name>NAD(+)</name>
        <dbReference type="ChEBI" id="CHEBI:57540"/>
    </ligand>
</feature>
<evidence type="ECO:0000313" key="13">
    <source>
        <dbReference type="Proteomes" id="UP000050898"/>
    </source>
</evidence>
<feature type="binding site" evidence="11">
    <location>
        <begin position="27"/>
        <end position="28"/>
    </location>
    <ligand>
        <name>NAD(+)</name>
        <dbReference type="ChEBI" id="CHEBI:57540"/>
    </ligand>
</feature>
<keyword evidence="5 8" id="KW-0560">Oxidoreductase</keyword>
<dbReference type="EMBL" id="AYYH01000001">
    <property type="protein sequence ID" value="KRN11578.1"/>
    <property type="molecule type" value="Genomic_DNA"/>
</dbReference>
<keyword evidence="8 11" id="KW-0520">NAD</keyword>
<dbReference type="InterPro" id="IPR014358">
    <property type="entry name" value="Enoyl-ACP_Rdtase_NADH"/>
</dbReference>
<dbReference type="NCBIfam" id="NF004748">
    <property type="entry name" value="PRK06079.1"/>
    <property type="match status" value="1"/>
</dbReference>
<dbReference type="PANTHER" id="PTHR43159">
    <property type="entry name" value="ENOYL-[ACYL-CARRIER-PROTEIN] REDUCTASE"/>
    <property type="match status" value="1"/>
</dbReference>
<feature type="binding site" evidence="11">
    <location>
        <begin position="70"/>
        <end position="71"/>
    </location>
    <ligand>
        <name>NAD(+)</name>
        <dbReference type="ChEBI" id="CHEBI:57540"/>
    </ligand>
</feature>
<evidence type="ECO:0000256" key="4">
    <source>
        <dbReference type="ARBA" id="ARBA00022832"/>
    </source>
</evidence>
<gene>
    <name evidence="12" type="ORF">FD00_GL000110</name>
</gene>
<keyword evidence="4" id="KW-0276">Fatty acid metabolism</keyword>